<evidence type="ECO:0000313" key="1">
    <source>
        <dbReference type="EMBL" id="EIG29628.1"/>
    </source>
</evidence>
<proteinExistence type="predicted"/>
<protein>
    <submittedName>
        <fullName evidence="1">Uncharacterized protein</fullName>
    </submittedName>
</protein>
<dbReference type="Proteomes" id="UP000004473">
    <property type="component" value="Unassembled WGS sequence"/>
</dbReference>
<name>I2NUW7_NEISI</name>
<reference evidence="1 2" key="1">
    <citation type="submission" date="2012-04" db="EMBL/GenBank/DDBJ databases">
        <authorList>
            <person name="Harkins D.M."/>
            <person name="Madupu R."/>
            <person name="Durkin A.S."/>
            <person name="Torralba M."/>
            <person name="Methe B."/>
            <person name="Sutton G.G."/>
            <person name="Nelson K.E."/>
        </authorList>
    </citation>
    <scope>NUCLEOTIDE SEQUENCE [LARGE SCALE GENOMIC DNA]</scope>
    <source>
        <strain evidence="1 2">VK64</strain>
    </source>
</reference>
<comment type="caution">
    <text evidence="1">The sequence shown here is derived from an EMBL/GenBank/DDBJ whole genome shotgun (WGS) entry which is preliminary data.</text>
</comment>
<gene>
    <name evidence="1" type="ORF">HMPREF1051_2982</name>
</gene>
<dbReference type="EMBL" id="AJMT01000056">
    <property type="protein sequence ID" value="EIG29628.1"/>
    <property type="molecule type" value="Genomic_DNA"/>
</dbReference>
<accession>I2NUW7</accession>
<dbReference type="PATRIC" id="fig|1095748.3.peg.772"/>
<dbReference type="AlphaFoldDB" id="I2NUW7"/>
<sequence length="103" mass="11473">MASKLPPLVLMPRINHIEKYKRLNKSVIIQGNVRGRLKPRIQFETFITSFLSSFRLFSAFLALPSSQKVPCPIPLASSTATDVNALFGGDVVGIVRRQGSRFQ</sequence>
<organism evidence="1 2">
    <name type="scientific">Neisseria sicca VK64</name>
    <dbReference type="NCBI Taxonomy" id="1095748"/>
    <lineage>
        <taxon>Bacteria</taxon>
        <taxon>Pseudomonadati</taxon>
        <taxon>Pseudomonadota</taxon>
        <taxon>Betaproteobacteria</taxon>
        <taxon>Neisseriales</taxon>
        <taxon>Neisseriaceae</taxon>
        <taxon>Neisseria</taxon>
    </lineage>
</organism>
<evidence type="ECO:0000313" key="2">
    <source>
        <dbReference type="Proteomes" id="UP000004473"/>
    </source>
</evidence>